<comment type="caution">
    <text evidence="2">The sequence shown here is derived from an EMBL/GenBank/DDBJ whole genome shotgun (WGS) entry which is preliminary data.</text>
</comment>
<dbReference type="Proteomes" id="UP000284219">
    <property type="component" value="Unassembled WGS sequence"/>
</dbReference>
<dbReference type="EMBL" id="MCHY01000008">
    <property type="protein sequence ID" value="RKD24469.1"/>
    <property type="molecule type" value="Genomic_DNA"/>
</dbReference>
<evidence type="ECO:0000313" key="2">
    <source>
        <dbReference type="EMBL" id="RKD24469.1"/>
    </source>
</evidence>
<feature type="transmembrane region" description="Helical" evidence="1">
    <location>
        <begin position="79"/>
        <end position="100"/>
    </location>
</feature>
<dbReference type="InterPro" id="IPR019649">
    <property type="entry name" value="DUF2512"/>
</dbReference>
<proteinExistence type="predicted"/>
<gene>
    <name evidence="2" type="ORF">BEP19_08765</name>
</gene>
<dbReference type="RefSeq" id="WP_170145334.1">
    <property type="nucleotide sequence ID" value="NZ_MCHY01000008.1"/>
</dbReference>
<dbReference type="Pfam" id="PF10710">
    <property type="entry name" value="DUF2512"/>
    <property type="match status" value="1"/>
</dbReference>
<name>A0A419SKJ7_9BACL</name>
<feature type="transmembrane region" description="Helical" evidence="1">
    <location>
        <begin position="28"/>
        <end position="45"/>
    </location>
</feature>
<evidence type="ECO:0000256" key="1">
    <source>
        <dbReference type="SAM" id="Phobius"/>
    </source>
</evidence>
<feature type="transmembrane region" description="Helical" evidence="1">
    <location>
        <begin position="57"/>
        <end position="73"/>
    </location>
</feature>
<keyword evidence="1" id="KW-0812">Transmembrane</keyword>
<organism evidence="2 3">
    <name type="scientific">Ammoniphilus oxalaticus</name>
    <dbReference type="NCBI Taxonomy" id="66863"/>
    <lineage>
        <taxon>Bacteria</taxon>
        <taxon>Bacillati</taxon>
        <taxon>Bacillota</taxon>
        <taxon>Bacilli</taxon>
        <taxon>Bacillales</taxon>
        <taxon>Paenibacillaceae</taxon>
        <taxon>Aneurinibacillus group</taxon>
        <taxon>Ammoniphilus</taxon>
    </lineage>
</organism>
<dbReference type="AlphaFoldDB" id="A0A419SKJ7"/>
<feature type="transmembrane region" description="Helical" evidence="1">
    <location>
        <begin position="5"/>
        <end position="22"/>
    </location>
</feature>
<accession>A0A419SKJ7</accession>
<sequence length="115" mass="13481">MKRWIGKLLLYLIVIVPFLLWLTDKNFLTLLITVGIFSIFSYVLSDRIMWELSSDSAATWTDVFLAFIYFWLIPAQLGWPLPMLHVLGLVVIVGLIEYGYHRVLEKEEQPIHKNE</sequence>
<keyword evidence="1" id="KW-0472">Membrane</keyword>
<reference evidence="2 3" key="1">
    <citation type="submission" date="2016-08" db="EMBL/GenBank/DDBJ databases">
        <title>Novel Firmicute Genomes.</title>
        <authorList>
            <person name="Poppleton D.I."/>
            <person name="Gribaldo S."/>
        </authorList>
    </citation>
    <scope>NUCLEOTIDE SEQUENCE [LARGE SCALE GENOMIC DNA]</scope>
    <source>
        <strain evidence="2 3">RAOx-1</strain>
    </source>
</reference>
<protein>
    <recommendedName>
        <fullName evidence="4">DUF2512 family protein</fullName>
    </recommendedName>
</protein>
<evidence type="ECO:0008006" key="4">
    <source>
        <dbReference type="Google" id="ProtNLM"/>
    </source>
</evidence>
<keyword evidence="3" id="KW-1185">Reference proteome</keyword>
<keyword evidence="1" id="KW-1133">Transmembrane helix</keyword>
<evidence type="ECO:0000313" key="3">
    <source>
        <dbReference type="Proteomes" id="UP000284219"/>
    </source>
</evidence>